<evidence type="ECO:0000256" key="5">
    <source>
        <dbReference type="ARBA" id="ARBA00022989"/>
    </source>
</evidence>
<evidence type="ECO:0000256" key="4">
    <source>
        <dbReference type="ARBA" id="ARBA00022692"/>
    </source>
</evidence>
<accession>A0ABX1J7J4</accession>
<keyword evidence="9" id="KW-1185">Reference proteome</keyword>
<feature type="transmembrane region" description="Helical" evidence="7">
    <location>
        <begin position="72"/>
        <end position="96"/>
    </location>
</feature>
<dbReference type="RefSeq" id="WP_168516117.1">
    <property type="nucleotide sequence ID" value="NZ_JAAXLS010000009.1"/>
</dbReference>
<keyword evidence="5 7" id="KW-1133">Transmembrane helix</keyword>
<evidence type="ECO:0000256" key="7">
    <source>
        <dbReference type="SAM" id="Phobius"/>
    </source>
</evidence>
<comment type="subcellular location">
    <subcellularLocation>
        <location evidence="1">Cell membrane</location>
        <topology evidence="1">Multi-pass membrane protein</topology>
    </subcellularLocation>
</comment>
<sequence>MSYYPYVVAVWLVLIGIVGVVRSRNLVHTVVCVAVAQSGTYVLLLAIGYQNGASAPVFGQSTPAGSPVVDPVVQAMTLTDIVVSATVTALLLALVVQVAKRHGTVVPDELHQLRG</sequence>
<dbReference type="EMBL" id="JAAXLS010000009">
    <property type="protein sequence ID" value="NKQ54316.1"/>
    <property type="molecule type" value="Genomic_DNA"/>
</dbReference>
<evidence type="ECO:0000256" key="1">
    <source>
        <dbReference type="ARBA" id="ARBA00004651"/>
    </source>
</evidence>
<comment type="caution">
    <text evidence="8">The sequence shown here is derived from an EMBL/GenBank/DDBJ whole genome shotgun (WGS) entry which is preliminary data.</text>
</comment>
<organism evidence="8 9">
    <name type="scientific">Amycolatopsis acididurans</name>
    <dbReference type="NCBI Taxonomy" id="2724524"/>
    <lineage>
        <taxon>Bacteria</taxon>
        <taxon>Bacillati</taxon>
        <taxon>Actinomycetota</taxon>
        <taxon>Actinomycetes</taxon>
        <taxon>Pseudonocardiales</taxon>
        <taxon>Pseudonocardiaceae</taxon>
        <taxon>Amycolatopsis</taxon>
    </lineage>
</organism>
<feature type="transmembrane region" description="Helical" evidence="7">
    <location>
        <begin position="30"/>
        <end position="52"/>
    </location>
</feature>
<gene>
    <name evidence="8" type="ORF">HFP15_15630</name>
</gene>
<keyword evidence="6 7" id="KW-0472">Membrane</keyword>
<evidence type="ECO:0000313" key="8">
    <source>
        <dbReference type="EMBL" id="NKQ54316.1"/>
    </source>
</evidence>
<keyword evidence="4 7" id="KW-0812">Transmembrane</keyword>
<comment type="similarity">
    <text evidence="2">Belongs to the CPA3 antiporters (TC 2.A.63) subunit C family.</text>
</comment>
<reference evidence="8 9" key="1">
    <citation type="submission" date="2020-04" db="EMBL/GenBank/DDBJ databases">
        <title>Novel species.</title>
        <authorList>
            <person name="Teo W.F.A."/>
            <person name="Lipun K."/>
            <person name="Srisuk N."/>
            <person name="Duangmal K."/>
        </authorList>
    </citation>
    <scope>NUCLEOTIDE SEQUENCE [LARGE SCALE GENOMIC DNA]</scope>
    <source>
        <strain evidence="8 9">K13G38</strain>
    </source>
</reference>
<protein>
    <submittedName>
        <fullName evidence="8">Cation:proton antiporter subunit C</fullName>
    </submittedName>
</protein>
<evidence type="ECO:0000313" key="9">
    <source>
        <dbReference type="Proteomes" id="UP000715441"/>
    </source>
</evidence>
<dbReference type="Proteomes" id="UP000715441">
    <property type="component" value="Unassembled WGS sequence"/>
</dbReference>
<dbReference type="InterPro" id="IPR050601">
    <property type="entry name" value="CPA3_antiporter_subunitC"/>
</dbReference>
<feature type="transmembrane region" description="Helical" evidence="7">
    <location>
        <begin position="6"/>
        <end position="23"/>
    </location>
</feature>
<evidence type="ECO:0000256" key="6">
    <source>
        <dbReference type="ARBA" id="ARBA00023136"/>
    </source>
</evidence>
<dbReference type="PANTHER" id="PTHR34583">
    <property type="entry name" value="ANTIPORTER SUBUNIT MNHC2-RELATED"/>
    <property type="match status" value="1"/>
</dbReference>
<proteinExistence type="inferred from homology"/>
<keyword evidence="3" id="KW-1003">Cell membrane</keyword>
<dbReference type="Pfam" id="PF00420">
    <property type="entry name" value="Oxidored_q2"/>
    <property type="match status" value="1"/>
</dbReference>
<name>A0ABX1J7J4_9PSEU</name>
<dbReference type="PANTHER" id="PTHR34583:SF2">
    <property type="entry name" value="ANTIPORTER SUBUNIT MNHC2-RELATED"/>
    <property type="match status" value="1"/>
</dbReference>
<evidence type="ECO:0000256" key="2">
    <source>
        <dbReference type="ARBA" id="ARBA00010388"/>
    </source>
</evidence>
<dbReference type="Gene3D" id="1.10.287.3510">
    <property type="match status" value="1"/>
</dbReference>
<evidence type="ECO:0000256" key="3">
    <source>
        <dbReference type="ARBA" id="ARBA00022475"/>
    </source>
</evidence>
<dbReference type="InterPro" id="IPR039428">
    <property type="entry name" value="NUOK/Mnh_C1-like"/>
</dbReference>